<proteinExistence type="predicted"/>
<keyword evidence="2" id="KW-1185">Reference proteome</keyword>
<protein>
    <submittedName>
        <fullName evidence="1">Uncharacterized protein</fullName>
    </submittedName>
</protein>
<accession>A0A6S7L9K6</accession>
<reference evidence="1" key="1">
    <citation type="submission" date="2020-04" db="EMBL/GenBank/DDBJ databases">
        <authorList>
            <person name="Alioto T."/>
            <person name="Alioto T."/>
            <person name="Gomez Garrido J."/>
        </authorList>
    </citation>
    <scope>NUCLEOTIDE SEQUENCE</scope>
    <source>
        <strain evidence="1">A484AB</strain>
    </source>
</reference>
<evidence type="ECO:0000313" key="1">
    <source>
        <dbReference type="EMBL" id="CAB4029229.1"/>
    </source>
</evidence>
<comment type="caution">
    <text evidence="1">The sequence shown here is derived from an EMBL/GenBank/DDBJ whole genome shotgun (WGS) entry which is preliminary data.</text>
</comment>
<name>A0A6S7L9K6_PARCT</name>
<organism evidence="1 2">
    <name type="scientific">Paramuricea clavata</name>
    <name type="common">Red gorgonian</name>
    <name type="synonym">Violescent sea-whip</name>
    <dbReference type="NCBI Taxonomy" id="317549"/>
    <lineage>
        <taxon>Eukaryota</taxon>
        <taxon>Metazoa</taxon>
        <taxon>Cnidaria</taxon>
        <taxon>Anthozoa</taxon>
        <taxon>Octocorallia</taxon>
        <taxon>Malacalcyonacea</taxon>
        <taxon>Plexauridae</taxon>
        <taxon>Paramuricea</taxon>
    </lineage>
</organism>
<gene>
    <name evidence="1" type="ORF">PACLA_8A028567</name>
</gene>
<dbReference type="Proteomes" id="UP001152795">
    <property type="component" value="Unassembled WGS sequence"/>
</dbReference>
<dbReference type="EMBL" id="CACRXK020016025">
    <property type="protein sequence ID" value="CAB4029229.1"/>
    <property type="molecule type" value="Genomic_DNA"/>
</dbReference>
<feature type="non-terminal residue" evidence="1">
    <location>
        <position position="1"/>
    </location>
</feature>
<evidence type="ECO:0000313" key="2">
    <source>
        <dbReference type="Proteomes" id="UP001152795"/>
    </source>
</evidence>
<sequence length="50" mass="5521">DHESPNSFCQKQIGNLPVILIDQESIYLTVGKHILLRTDVGQIAEAVVAF</sequence>
<dbReference type="AlphaFoldDB" id="A0A6S7L9K6"/>